<dbReference type="InterPro" id="IPR003594">
    <property type="entry name" value="HATPase_dom"/>
</dbReference>
<gene>
    <name evidence="6" type="ORF">CDO81_05610</name>
</gene>
<evidence type="ECO:0000313" key="7">
    <source>
        <dbReference type="Proteomes" id="UP000197446"/>
    </source>
</evidence>
<name>A0A254ND76_9BURK</name>
<dbReference type="Pfam" id="PF02518">
    <property type="entry name" value="HATPase_c"/>
    <property type="match status" value="1"/>
</dbReference>
<keyword evidence="1" id="KW-0808">Transferase</keyword>
<dbReference type="SMART" id="SM00387">
    <property type="entry name" value="HATPase_c"/>
    <property type="match status" value="1"/>
</dbReference>
<feature type="coiled-coil region" evidence="4">
    <location>
        <begin position="141"/>
        <end position="175"/>
    </location>
</feature>
<dbReference type="RefSeq" id="WP_088482117.1">
    <property type="nucleotide sequence ID" value="NZ_NISI01000001.1"/>
</dbReference>
<dbReference type="OrthoDB" id="8527411at2"/>
<dbReference type="GO" id="GO:0000155">
    <property type="term" value="F:phosphorelay sensor kinase activity"/>
    <property type="evidence" value="ECO:0007669"/>
    <property type="project" value="InterPro"/>
</dbReference>
<dbReference type="Gene3D" id="1.20.5.1930">
    <property type="match status" value="1"/>
</dbReference>
<dbReference type="GO" id="GO:0046983">
    <property type="term" value="F:protein dimerization activity"/>
    <property type="evidence" value="ECO:0007669"/>
    <property type="project" value="InterPro"/>
</dbReference>
<dbReference type="EMBL" id="NISI01000001">
    <property type="protein sequence ID" value="OWR05915.1"/>
    <property type="molecule type" value="Genomic_DNA"/>
</dbReference>
<feature type="domain" description="Histidine kinase/HSP90-like ATPase" evidence="5">
    <location>
        <begin position="356"/>
        <end position="451"/>
    </location>
</feature>
<dbReference type="AlphaFoldDB" id="A0A254ND76"/>
<dbReference type="CDD" id="cd16917">
    <property type="entry name" value="HATPase_UhpB-NarQ-NarX-like"/>
    <property type="match status" value="1"/>
</dbReference>
<dbReference type="Pfam" id="PF05227">
    <property type="entry name" value="CHASE3"/>
    <property type="match status" value="1"/>
</dbReference>
<protein>
    <recommendedName>
        <fullName evidence="5">Histidine kinase/HSP90-like ATPase domain-containing protein</fullName>
    </recommendedName>
</protein>
<dbReference type="InterPro" id="IPR007891">
    <property type="entry name" value="CHASE3"/>
</dbReference>
<dbReference type="CDD" id="cd19410">
    <property type="entry name" value="HK9-like_sensor"/>
    <property type="match status" value="1"/>
</dbReference>
<organism evidence="6 7">
    <name type="scientific">Roseateles puraquae</name>
    <dbReference type="NCBI Taxonomy" id="431059"/>
    <lineage>
        <taxon>Bacteria</taxon>
        <taxon>Pseudomonadati</taxon>
        <taxon>Pseudomonadota</taxon>
        <taxon>Betaproteobacteria</taxon>
        <taxon>Burkholderiales</taxon>
        <taxon>Sphaerotilaceae</taxon>
        <taxon>Roseateles</taxon>
    </lineage>
</organism>
<keyword evidence="2" id="KW-0418">Kinase</keyword>
<evidence type="ECO:0000313" key="6">
    <source>
        <dbReference type="EMBL" id="OWR05915.1"/>
    </source>
</evidence>
<dbReference type="PANTHER" id="PTHR24421">
    <property type="entry name" value="NITRATE/NITRITE SENSOR PROTEIN NARX-RELATED"/>
    <property type="match status" value="1"/>
</dbReference>
<dbReference type="Pfam" id="PF07730">
    <property type="entry name" value="HisKA_3"/>
    <property type="match status" value="1"/>
</dbReference>
<keyword evidence="4" id="KW-0175">Coiled coil</keyword>
<evidence type="ECO:0000259" key="5">
    <source>
        <dbReference type="SMART" id="SM00387"/>
    </source>
</evidence>
<evidence type="ECO:0000256" key="4">
    <source>
        <dbReference type="SAM" id="Coils"/>
    </source>
</evidence>
<comment type="caution">
    <text evidence="6">The sequence shown here is derived from an EMBL/GenBank/DDBJ whole genome shotgun (WGS) entry which is preliminary data.</text>
</comment>
<dbReference type="PANTHER" id="PTHR24421:SF58">
    <property type="entry name" value="SIGNAL TRANSDUCTION HISTIDINE-PROTEIN KINASE_PHOSPHATASE UHPB"/>
    <property type="match status" value="1"/>
</dbReference>
<dbReference type="SUPFAM" id="SSF55874">
    <property type="entry name" value="ATPase domain of HSP90 chaperone/DNA topoisomerase II/histidine kinase"/>
    <property type="match status" value="1"/>
</dbReference>
<evidence type="ECO:0000256" key="3">
    <source>
        <dbReference type="ARBA" id="ARBA00023012"/>
    </source>
</evidence>
<keyword evidence="3" id="KW-0902">Two-component regulatory system</keyword>
<sequence length="466" mass="51300">MRYSWLPLGLLVAAFIAFIGTAVGASLSLSELIARDGERSQALATRTELRRLLTLLLDVETGQRGFLITGQQAFLRPYEEALEQLRTTRAALRERIPRHNANRMTLARLDALIDERLRQARTTVDRRLQQGGAFTPDLAAYVDGKRVMDELRFQIDQLEQEQQAAVTAADAATQDVQRRTTRLTRLLPAGGALMGAVALGLMLRERRLRDRAEAALRDANANLEAQVAQRTDALSRALSRIRSFAVEMDRGIEAERRRLAREVHDQIGQVGTAIKMLTLSLRAKLAPQTEPLVDELQAMADEAIRSAREISAALRPPLLDELGLEAALDHYLQTLQRQSGVVTRMTLAEPGLLPAEQASTLFRIIQEACTNVLRHAQARNLRVAAWPLTQAAGAGYEVEVIDDGRGPGDVRPDAAGLRNMRERAALAGGTFDFGPAPDGGTRVRVWLPTTAPQPLIARPEPEEPTP</sequence>
<feature type="coiled-coil region" evidence="4">
    <location>
        <begin position="202"/>
        <end position="229"/>
    </location>
</feature>
<proteinExistence type="predicted"/>
<dbReference type="GO" id="GO:0016020">
    <property type="term" value="C:membrane"/>
    <property type="evidence" value="ECO:0007669"/>
    <property type="project" value="InterPro"/>
</dbReference>
<reference evidence="6 7" key="1">
    <citation type="journal article" date="2007" name="Int. J. Syst. Evol. Microbiol.">
        <title>Description of Pelomonas aquatica sp. nov. and Pelomonas puraquae sp. nov., isolated from industrial and haemodialysis water.</title>
        <authorList>
            <person name="Gomila M."/>
            <person name="Bowien B."/>
            <person name="Falsen E."/>
            <person name="Moore E.R."/>
            <person name="Lalucat J."/>
        </authorList>
    </citation>
    <scope>NUCLEOTIDE SEQUENCE [LARGE SCALE GENOMIC DNA]</scope>
    <source>
        <strain evidence="6 7">CCUG 52769</strain>
    </source>
</reference>
<dbReference type="InterPro" id="IPR036890">
    <property type="entry name" value="HATPase_C_sf"/>
</dbReference>
<dbReference type="InterPro" id="IPR011712">
    <property type="entry name" value="Sig_transdc_His_kin_sub3_dim/P"/>
</dbReference>
<evidence type="ECO:0000256" key="2">
    <source>
        <dbReference type="ARBA" id="ARBA00022777"/>
    </source>
</evidence>
<keyword evidence="7" id="KW-1185">Reference proteome</keyword>
<feature type="coiled-coil region" evidence="4">
    <location>
        <begin position="75"/>
        <end position="102"/>
    </location>
</feature>
<dbReference type="Gene3D" id="3.30.565.10">
    <property type="entry name" value="Histidine kinase-like ATPase, C-terminal domain"/>
    <property type="match status" value="1"/>
</dbReference>
<dbReference type="Proteomes" id="UP000197446">
    <property type="component" value="Unassembled WGS sequence"/>
</dbReference>
<dbReference type="InterPro" id="IPR050482">
    <property type="entry name" value="Sensor_HK_TwoCompSys"/>
</dbReference>
<accession>A0A254ND76</accession>
<evidence type="ECO:0000256" key="1">
    <source>
        <dbReference type="ARBA" id="ARBA00022679"/>
    </source>
</evidence>